<evidence type="ECO:0000313" key="2">
    <source>
        <dbReference type="EMBL" id="KIX04086.1"/>
    </source>
</evidence>
<feature type="compositionally biased region" description="Basic residues" evidence="1">
    <location>
        <begin position="68"/>
        <end position="80"/>
    </location>
</feature>
<dbReference type="Proteomes" id="UP000053617">
    <property type="component" value="Unassembled WGS sequence"/>
</dbReference>
<dbReference type="GeneID" id="25295710"/>
<dbReference type="OrthoDB" id="4159781at2759"/>
<dbReference type="STRING" id="1442369.A0A0D2ILM1"/>
<dbReference type="EMBL" id="KN847479">
    <property type="protein sequence ID" value="KIX04086.1"/>
    <property type="molecule type" value="Genomic_DNA"/>
</dbReference>
<feature type="region of interest" description="Disordered" evidence="1">
    <location>
        <begin position="63"/>
        <end position="105"/>
    </location>
</feature>
<reference evidence="2 3" key="1">
    <citation type="submission" date="2015-01" db="EMBL/GenBank/DDBJ databases">
        <title>The Genome Sequence of Rhinocladiella mackenzie CBS 650.93.</title>
        <authorList>
            <consortium name="The Broad Institute Genomics Platform"/>
            <person name="Cuomo C."/>
            <person name="de Hoog S."/>
            <person name="Gorbushina A."/>
            <person name="Stielow B."/>
            <person name="Teixiera M."/>
            <person name="Abouelleil A."/>
            <person name="Chapman S.B."/>
            <person name="Priest M."/>
            <person name="Young S.K."/>
            <person name="Wortman J."/>
            <person name="Nusbaum C."/>
            <person name="Birren B."/>
        </authorList>
    </citation>
    <scope>NUCLEOTIDE SEQUENCE [LARGE SCALE GENOMIC DNA]</scope>
    <source>
        <strain evidence="2 3">CBS 650.93</strain>
    </source>
</reference>
<evidence type="ECO:0000256" key="1">
    <source>
        <dbReference type="SAM" id="MobiDB-lite"/>
    </source>
</evidence>
<accession>A0A0D2ILM1</accession>
<keyword evidence="3" id="KW-1185">Reference proteome</keyword>
<dbReference type="HOGENOM" id="CLU_032227_3_0_1"/>
<evidence type="ECO:0000313" key="3">
    <source>
        <dbReference type="Proteomes" id="UP000053617"/>
    </source>
</evidence>
<dbReference type="PANTHER" id="PTHR37540">
    <property type="entry name" value="TRANSCRIPTION FACTOR (ACR-2), PUTATIVE-RELATED-RELATED"/>
    <property type="match status" value="1"/>
</dbReference>
<gene>
    <name evidence="2" type="ORF">Z518_07639</name>
</gene>
<dbReference type="InterPro" id="IPR021858">
    <property type="entry name" value="Fun_TF"/>
</dbReference>
<protein>
    <submittedName>
        <fullName evidence="2">Rhinocladiella mackenziei CBS 650.93 unplaced genomic scaffold supercont1.5, whole genome shotgun sequence</fullName>
    </submittedName>
</protein>
<dbReference type="PANTHER" id="PTHR37540:SF10">
    <property type="entry name" value="SIGMA-70 REGION 2 FAMILY PROTEIN"/>
    <property type="match status" value="1"/>
</dbReference>
<dbReference type="VEuPathDB" id="FungiDB:Z518_07639"/>
<name>A0A0D2ILM1_9EURO</name>
<dbReference type="Pfam" id="PF11951">
    <property type="entry name" value="Fungal_trans_2"/>
    <property type="match status" value="1"/>
</dbReference>
<dbReference type="RefSeq" id="XP_013271222.1">
    <property type="nucleotide sequence ID" value="XM_013415768.1"/>
</dbReference>
<dbReference type="AlphaFoldDB" id="A0A0D2ILM1"/>
<feature type="region of interest" description="Disordered" evidence="1">
    <location>
        <begin position="510"/>
        <end position="529"/>
    </location>
</feature>
<sequence>MNIHGDIGTAPSNLSLLASRPERCIATDQAGKNQVIVTAATTPPGEKLGKGKGLRFVIMRAPNLEKRHSSHSRRLKKRQAKSCAPPKRDPFPPLSPQRALGHPRRDEFNALPIENTRSVDIALDYVVVHLLHDPFSSHTNELPNVYLPVLRLGMEHEDLFEAIVAFSLVHRETNYSYARIKVTPDIAYHNGRAIEALRKKLTNPKTCADDAAILTSLLLTDGAAKYGTRAELLVHYTGLKRMVSMRGGAEALGKDGTLRAVLEYAERVADLTGVSRETEAVRTSDDKRCSQEPDLPISRLQYPAHPFPPDLCTGLADLSEGFRELALSCRLSTEVIRLVIAAHKQICVDTEDRYPRTRIYCPTMVVLYAKRYLEVSDRVTESIVCLSIIMISMRSFASYFRAQDRLLLENLVLLASKRGIEESTLDQYHHFVWTIIMAAEGSRSDVLSPYVDTLICTLLGPSARNELKAQDFLQDWTKLEKILKKYLWRSDLLYEWKCTWESAMASLKMESERNKKSSRSWGDRSGVSD</sequence>
<organism evidence="2 3">
    <name type="scientific">Rhinocladiella mackenziei CBS 650.93</name>
    <dbReference type="NCBI Taxonomy" id="1442369"/>
    <lineage>
        <taxon>Eukaryota</taxon>
        <taxon>Fungi</taxon>
        <taxon>Dikarya</taxon>
        <taxon>Ascomycota</taxon>
        <taxon>Pezizomycotina</taxon>
        <taxon>Eurotiomycetes</taxon>
        <taxon>Chaetothyriomycetidae</taxon>
        <taxon>Chaetothyriales</taxon>
        <taxon>Herpotrichiellaceae</taxon>
        <taxon>Rhinocladiella</taxon>
    </lineage>
</organism>
<proteinExistence type="predicted"/>